<organism evidence="9 10">
    <name type="scientific">Haliscomenobacter hydrossis (strain ATCC 27775 / DSM 1100 / LMG 10767 / O)</name>
    <dbReference type="NCBI Taxonomy" id="760192"/>
    <lineage>
        <taxon>Bacteria</taxon>
        <taxon>Pseudomonadati</taxon>
        <taxon>Bacteroidota</taxon>
        <taxon>Saprospiria</taxon>
        <taxon>Saprospirales</taxon>
        <taxon>Haliscomenobacteraceae</taxon>
        <taxon>Haliscomenobacter</taxon>
    </lineage>
</organism>
<dbReference type="GO" id="GO:0005886">
    <property type="term" value="C:plasma membrane"/>
    <property type="evidence" value="ECO:0007669"/>
    <property type="project" value="UniProtKB-SubCell"/>
</dbReference>
<proteinExistence type="predicted"/>
<reference key="2">
    <citation type="submission" date="2011-04" db="EMBL/GenBank/DDBJ databases">
        <title>Complete sequence of chromosome of Haliscomenobacter hydrossis DSM 1100.</title>
        <authorList>
            <consortium name="US DOE Joint Genome Institute (JGI-PGF)"/>
            <person name="Lucas S."/>
            <person name="Han J."/>
            <person name="Lapidus A."/>
            <person name="Bruce D."/>
            <person name="Goodwin L."/>
            <person name="Pitluck S."/>
            <person name="Peters L."/>
            <person name="Kyrpides N."/>
            <person name="Mavromatis K."/>
            <person name="Ivanova N."/>
            <person name="Ovchinnikova G."/>
            <person name="Pagani I."/>
            <person name="Daligault H."/>
            <person name="Detter J.C."/>
            <person name="Han C."/>
            <person name="Land M."/>
            <person name="Hauser L."/>
            <person name="Markowitz V."/>
            <person name="Cheng J.-F."/>
            <person name="Hugenholtz P."/>
            <person name="Woyke T."/>
            <person name="Wu D."/>
            <person name="Verbarg S."/>
            <person name="Frueling A."/>
            <person name="Brambilla E."/>
            <person name="Klenk H.-P."/>
            <person name="Eisen J.A."/>
        </authorList>
    </citation>
    <scope>NUCLEOTIDE SEQUENCE</scope>
    <source>
        <strain>DSM 1100</strain>
    </source>
</reference>
<dbReference type="SMART" id="SM00014">
    <property type="entry name" value="acidPPc"/>
    <property type="match status" value="1"/>
</dbReference>
<dbReference type="eggNOG" id="COG0671">
    <property type="taxonomic scope" value="Bacteria"/>
</dbReference>
<feature type="transmembrane region" description="Helical" evidence="7">
    <location>
        <begin position="129"/>
        <end position="147"/>
    </location>
</feature>
<evidence type="ECO:0000256" key="2">
    <source>
        <dbReference type="ARBA" id="ARBA00022475"/>
    </source>
</evidence>
<dbReference type="AlphaFoldDB" id="F4L6G8"/>
<dbReference type="OrthoDB" id="9773582at2"/>
<keyword evidence="2" id="KW-1003">Cell membrane</keyword>
<dbReference type="SUPFAM" id="SSF48317">
    <property type="entry name" value="Acid phosphatase/Vanadium-dependent haloperoxidase"/>
    <property type="match status" value="1"/>
</dbReference>
<evidence type="ECO:0000256" key="3">
    <source>
        <dbReference type="ARBA" id="ARBA00022692"/>
    </source>
</evidence>
<name>F4L6G8_HALH1</name>
<dbReference type="KEGG" id="hhy:Halhy_0949"/>
<keyword evidence="6 7" id="KW-0472">Membrane</keyword>
<evidence type="ECO:0000256" key="4">
    <source>
        <dbReference type="ARBA" id="ARBA00022801"/>
    </source>
</evidence>
<dbReference type="Proteomes" id="UP000008461">
    <property type="component" value="Chromosome"/>
</dbReference>
<evidence type="ECO:0000313" key="10">
    <source>
        <dbReference type="Proteomes" id="UP000008461"/>
    </source>
</evidence>
<dbReference type="InterPro" id="IPR000326">
    <property type="entry name" value="PAP2/HPO"/>
</dbReference>
<feature type="transmembrane region" description="Helical" evidence="7">
    <location>
        <begin position="181"/>
        <end position="199"/>
    </location>
</feature>
<feature type="transmembrane region" description="Helical" evidence="7">
    <location>
        <begin position="9"/>
        <end position="28"/>
    </location>
</feature>
<keyword evidence="4" id="KW-0378">Hydrolase</keyword>
<dbReference type="GO" id="GO:0016787">
    <property type="term" value="F:hydrolase activity"/>
    <property type="evidence" value="ECO:0007669"/>
    <property type="project" value="UniProtKB-KW"/>
</dbReference>
<reference evidence="9 10" key="1">
    <citation type="journal article" date="2011" name="Stand. Genomic Sci.">
        <title>Complete genome sequence of Haliscomenobacter hydrossis type strain (O).</title>
        <authorList>
            <consortium name="US DOE Joint Genome Institute (JGI-PGF)"/>
            <person name="Daligault H."/>
            <person name="Lapidus A."/>
            <person name="Zeytun A."/>
            <person name="Nolan M."/>
            <person name="Lucas S."/>
            <person name="Del Rio T.G."/>
            <person name="Tice H."/>
            <person name="Cheng J.F."/>
            <person name="Tapia R."/>
            <person name="Han C."/>
            <person name="Goodwin L."/>
            <person name="Pitluck S."/>
            <person name="Liolios K."/>
            <person name="Pagani I."/>
            <person name="Ivanova N."/>
            <person name="Huntemann M."/>
            <person name="Mavromatis K."/>
            <person name="Mikhailova N."/>
            <person name="Pati A."/>
            <person name="Chen A."/>
            <person name="Palaniappan K."/>
            <person name="Land M."/>
            <person name="Hauser L."/>
            <person name="Brambilla E.M."/>
            <person name="Rohde M."/>
            <person name="Verbarg S."/>
            <person name="Goker M."/>
            <person name="Bristow J."/>
            <person name="Eisen J.A."/>
            <person name="Markowitz V."/>
            <person name="Hugenholtz P."/>
            <person name="Kyrpides N.C."/>
            <person name="Klenk H.P."/>
            <person name="Woyke T."/>
        </authorList>
    </citation>
    <scope>NUCLEOTIDE SEQUENCE [LARGE SCALE GENOMIC DNA]</scope>
    <source>
        <strain evidence="10">ATCC 27775 / DSM 1100 / LMG 10767 / O</strain>
    </source>
</reference>
<dbReference type="RefSeq" id="WP_013763408.1">
    <property type="nucleotide sequence ID" value="NC_015510.1"/>
</dbReference>
<dbReference type="Pfam" id="PF01569">
    <property type="entry name" value="PAP2"/>
    <property type="match status" value="1"/>
</dbReference>
<feature type="transmembrane region" description="Helical" evidence="7">
    <location>
        <begin position="78"/>
        <end position="97"/>
    </location>
</feature>
<dbReference type="PANTHER" id="PTHR14969:SF62">
    <property type="entry name" value="DECAPRENYLPHOSPHORYL-5-PHOSPHORIBOSE PHOSPHATASE RV3807C-RELATED"/>
    <property type="match status" value="1"/>
</dbReference>
<dbReference type="InterPro" id="IPR036938">
    <property type="entry name" value="PAP2/HPO_sf"/>
</dbReference>
<evidence type="ECO:0000259" key="8">
    <source>
        <dbReference type="SMART" id="SM00014"/>
    </source>
</evidence>
<dbReference type="PANTHER" id="PTHR14969">
    <property type="entry name" value="SPHINGOSINE-1-PHOSPHATE PHOSPHOHYDROLASE"/>
    <property type="match status" value="1"/>
</dbReference>
<keyword evidence="10" id="KW-1185">Reference proteome</keyword>
<evidence type="ECO:0000313" key="9">
    <source>
        <dbReference type="EMBL" id="AEE48850.1"/>
    </source>
</evidence>
<accession>F4L6G8</accession>
<keyword evidence="5 7" id="KW-1133">Transmembrane helix</keyword>
<comment type="subcellular location">
    <subcellularLocation>
        <location evidence="1">Cell membrane</location>
        <topology evidence="1">Multi-pass membrane protein</topology>
    </subcellularLocation>
</comment>
<dbReference type="HOGENOM" id="CLU_072573_10_1_10"/>
<dbReference type="Gene3D" id="1.20.144.10">
    <property type="entry name" value="Phosphatidic acid phosphatase type 2/haloperoxidase"/>
    <property type="match status" value="1"/>
</dbReference>
<dbReference type="STRING" id="760192.Halhy_0949"/>
<sequence>MQKLFKDNPWFFGVFAAFLLIGIGLLTYPQGDLLIRLNDHRTAFADQFFQLFTRVGEGYGYAVVFLILLVYKRRAAWGVPLLGIGVSLVAWVTKALFHQPRPYRYFEQQGLLAQLDFIPGIEMHKGLTSFPSGHTMAAFALFSFLAFCFPRKPWLSLTCVIAALLVGVSRMYLVQHFFKDVYTGALLGVTLGAIAYQLLNQIEQKLVLKV</sequence>
<evidence type="ECO:0000256" key="6">
    <source>
        <dbReference type="ARBA" id="ARBA00023136"/>
    </source>
</evidence>
<feature type="domain" description="Phosphatidic acid phosphatase type 2/haloperoxidase" evidence="8">
    <location>
        <begin position="79"/>
        <end position="196"/>
    </location>
</feature>
<feature type="transmembrane region" description="Helical" evidence="7">
    <location>
        <begin position="48"/>
        <end position="71"/>
    </location>
</feature>
<keyword evidence="3 7" id="KW-0812">Transmembrane</keyword>
<protein>
    <submittedName>
        <fullName evidence="9">Phosphoesterase PA-phosphatase related protein</fullName>
    </submittedName>
</protein>
<gene>
    <name evidence="9" type="ordered locus">Halhy_0949</name>
</gene>
<evidence type="ECO:0000256" key="5">
    <source>
        <dbReference type="ARBA" id="ARBA00022989"/>
    </source>
</evidence>
<evidence type="ECO:0000256" key="7">
    <source>
        <dbReference type="SAM" id="Phobius"/>
    </source>
</evidence>
<feature type="transmembrane region" description="Helical" evidence="7">
    <location>
        <begin position="154"/>
        <end position="175"/>
    </location>
</feature>
<dbReference type="EMBL" id="CP002691">
    <property type="protein sequence ID" value="AEE48850.1"/>
    <property type="molecule type" value="Genomic_DNA"/>
</dbReference>
<evidence type="ECO:0000256" key="1">
    <source>
        <dbReference type="ARBA" id="ARBA00004651"/>
    </source>
</evidence>